<gene>
    <name evidence="11" type="ORF">PYTT_1164</name>
</gene>
<evidence type="ECO:0000259" key="10">
    <source>
        <dbReference type="Pfam" id="PF01432"/>
    </source>
</evidence>
<evidence type="ECO:0000256" key="4">
    <source>
        <dbReference type="ARBA" id="ARBA00022801"/>
    </source>
</evidence>
<keyword evidence="9" id="KW-0732">Signal</keyword>
<keyword evidence="3 7" id="KW-0479">Metal-binding</keyword>
<evidence type="ECO:0000256" key="3">
    <source>
        <dbReference type="ARBA" id="ARBA00022723"/>
    </source>
</evidence>
<evidence type="ECO:0000256" key="2">
    <source>
        <dbReference type="ARBA" id="ARBA00022670"/>
    </source>
</evidence>
<feature type="region of interest" description="Disordered" evidence="8">
    <location>
        <begin position="29"/>
        <end position="48"/>
    </location>
</feature>
<proteinExistence type="inferred from homology"/>
<dbReference type="InterPro" id="IPR001567">
    <property type="entry name" value="Pept_M3A_M3B_dom"/>
</dbReference>
<keyword evidence="6 7" id="KW-0482">Metalloprotease</keyword>
<evidence type="ECO:0000256" key="9">
    <source>
        <dbReference type="SAM" id="SignalP"/>
    </source>
</evidence>
<keyword evidence="4 7" id="KW-0378">Hydrolase</keyword>
<keyword evidence="5 7" id="KW-0862">Zinc</keyword>
<dbReference type="Proteomes" id="UP000176204">
    <property type="component" value="Chromosome I"/>
</dbReference>
<evidence type="ECO:0000256" key="6">
    <source>
        <dbReference type="ARBA" id="ARBA00023049"/>
    </source>
</evidence>
<evidence type="ECO:0000313" key="12">
    <source>
        <dbReference type="Proteomes" id="UP000176204"/>
    </source>
</evidence>
<dbReference type="STRING" id="1679444.PYTT_1164"/>
<dbReference type="KEGG" id="agl:PYTT_1164"/>
<dbReference type="EMBL" id="LT629973">
    <property type="protein sequence ID" value="SEH84464.1"/>
    <property type="molecule type" value="Genomic_DNA"/>
</dbReference>
<dbReference type="Gene3D" id="1.10.1370.40">
    <property type="match status" value="1"/>
</dbReference>
<dbReference type="InterPro" id="IPR045090">
    <property type="entry name" value="Pept_M3A_M3B"/>
</dbReference>
<dbReference type="GO" id="GO:0006508">
    <property type="term" value="P:proteolysis"/>
    <property type="evidence" value="ECO:0007669"/>
    <property type="project" value="UniProtKB-KW"/>
</dbReference>
<evidence type="ECO:0000256" key="1">
    <source>
        <dbReference type="ARBA" id="ARBA00006040"/>
    </source>
</evidence>
<evidence type="ECO:0000256" key="5">
    <source>
        <dbReference type="ARBA" id="ARBA00022833"/>
    </source>
</evidence>
<dbReference type="RefSeq" id="WP_067776162.1">
    <property type="nucleotide sequence ID" value="NZ_LIGX01000026.1"/>
</dbReference>
<feature type="domain" description="Peptidase M3A/M3B catalytic" evidence="10">
    <location>
        <begin position="248"/>
        <end position="701"/>
    </location>
</feature>
<keyword evidence="12" id="KW-1185">Reference proteome</keyword>
<dbReference type="Gene3D" id="3.40.390.10">
    <property type="entry name" value="Collagenase (Catalytic Domain)"/>
    <property type="match status" value="1"/>
</dbReference>
<dbReference type="PANTHER" id="PTHR11804">
    <property type="entry name" value="PROTEASE M3 THIMET OLIGOPEPTIDASE-RELATED"/>
    <property type="match status" value="1"/>
</dbReference>
<dbReference type="GO" id="GO:0006518">
    <property type="term" value="P:peptide metabolic process"/>
    <property type="evidence" value="ECO:0007669"/>
    <property type="project" value="TreeGrafter"/>
</dbReference>
<accession>A0A1C7PBS6</accession>
<dbReference type="GO" id="GO:0046872">
    <property type="term" value="F:metal ion binding"/>
    <property type="evidence" value="ECO:0007669"/>
    <property type="project" value="UniProtKB-UniRule"/>
</dbReference>
<dbReference type="Gene3D" id="1.10.1370.10">
    <property type="entry name" value="Neurolysin, domain 3"/>
    <property type="match status" value="1"/>
</dbReference>
<dbReference type="AlphaFoldDB" id="A0A1C7PBS6"/>
<feature type="chain" id="PRO_5014266502" evidence="9">
    <location>
        <begin position="19"/>
        <end position="715"/>
    </location>
</feature>
<sequence length="715" mass="80976">MILRSLFSVVLVLLPLHAEPTVPAPVRQAETATSEDHPFLDNSGPPRWSKMTPEQLRIDSEIALQAAMDKLRVIEQVTEPTYDNTFGKLANDMTMVNTVMRTSLLSSTCDSPEWRTATQELLARFTTFDTAFWQNETIWKIMQQAAASEWAKTLPPHRRYFMQEVIQRFRMEGIDLPPARRARLSAIKQELTDLAQQFSANLIDSRREWQFDLTPYADLGGIETLHFEQEGNRRMARLDQAFVILSFADDEKLREAVWTAMKTLGKTPHDNSSVIQRILALRHEQARILGYASYADLVAARCMMGTSEAAERHIRSMLHHLTPQHETALENLRKAKAEHTHNAAAILQPWDTGYYTIRLSRDEAPFNGYEFSRHLPTRYVLPRIFAIFSELYGISITECPAAFAKPGSKPAILPGTAEVWAPGVRYYEVRDKTTGTHLGSFYIDGDPRPGKKPGTWTQTISIGKPASPQSPLIPHYAAITTSLPSAGTLSSTAIATYFHEFGHILHQMLEEVECPSLGNYALEPDFREFPSILHEKLAREPEILARISQPAIPAALLTAFTANHRFFQAYDAIVPYHQALIDLELHRHYEQYAGKDIDTVEQEIIRKNSLPATAFNSCPLRTNLHIFANFYAGVYYTYAWNDMLAEDAFSRFREKGLTNPETGDEFRRTILSQGSSKPAAELYRNFMGRDPKPDALLHSLGIKPQKEIPSDAKTR</sequence>
<feature type="signal peptide" evidence="9">
    <location>
        <begin position="1"/>
        <end position="18"/>
    </location>
</feature>
<dbReference type="PANTHER" id="PTHR11804:SF84">
    <property type="entry name" value="SACCHAROLYSIN"/>
    <property type="match status" value="1"/>
</dbReference>
<evidence type="ECO:0000256" key="7">
    <source>
        <dbReference type="RuleBase" id="RU003435"/>
    </source>
</evidence>
<comment type="cofactor">
    <cofactor evidence="7">
        <name>Zn(2+)</name>
        <dbReference type="ChEBI" id="CHEBI:29105"/>
    </cofactor>
    <text evidence="7">Binds 1 zinc ion.</text>
</comment>
<dbReference type="GO" id="GO:0004222">
    <property type="term" value="F:metalloendopeptidase activity"/>
    <property type="evidence" value="ECO:0007669"/>
    <property type="project" value="InterPro"/>
</dbReference>
<keyword evidence="2 7" id="KW-0645">Protease</keyword>
<dbReference type="InterPro" id="IPR024077">
    <property type="entry name" value="Neurolysin/TOP_dom2"/>
</dbReference>
<evidence type="ECO:0000256" key="8">
    <source>
        <dbReference type="SAM" id="MobiDB-lite"/>
    </source>
</evidence>
<reference evidence="12" key="1">
    <citation type="submission" date="2016-09" db="EMBL/GenBank/DDBJ databases">
        <authorList>
            <person name="Koehorst J."/>
        </authorList>
    </citation>
    <scope>NUCLEOTIDE SEQUENCE [LARGE SCALE GENOMIC DNA]</scope>
</reference>
<dbReference type="OrthoDB" id="9773538at2"/>
<comment type="similarity">
    <text evidence="1 7">Belongs to the peptidase M3 family.</text>
</comment>
<protein>
    <submittedName>
        <fullName evidence="11">Peptidase family m3</fullName>
    </submittedName>
</protein>
<organism evidence="11 12">
    <name type="scientific">Akkermansia glycaniphila</name>
    <dbReference type="NCBI Taxonomy" id="1679444"/>
    <lineage>
        <taxon>Bacteria</taxon>
        <taxon>Pseudomonadati</taxon>
        <taxon>Verrucomicrobiota</taxon>
        <taxon>Verrucomicrobiia</taxon>
        <taxon>Verrucomicrobiales</taxon>
        <taxon>Akkermansiaceae</taxon>
        <taxon>Akkermansia</taxon>
    </lineage>
</organism>
<dbReference type="SUPFAM" id="SSF55486">
    <property type="entry name" value="Metalloproteases ('zincins'), catalytic domain"/>
    <property type="match status" value="1"/>
</dbReference>
<dbReference type="Pfam" id="PF01432">
    <property type="entry name" value="Peptidase_M3"/>
    <property type="match status" value="1"/>
</dbReference>
<name>A0A1C7PBS6_9BACT</name>
<dbReference type="InterPro" id="IPR024079">
    <property type="entry name" value="MetalloPept_cat_dom_sf"/>
</dbReference>
<evidence type="ECO:0000313" key="11">
    <source>
        <dbReference type="EMBL" id="SEH84464.1"/>
    </source>
</evidence>